<evidence type="ECO:0000256" key="1">
    <source>
        <dbReference type="PROSITE-ProRule" id="PRU00047"/>
    </source>
</evidence>
<dbReference type="AlphaFoldDB" id="A0AAV0H779"/>
<feature type="non-terminal residue" evidence="4">
    <location>
        <position position="1"/>
    </location>
</feature>
<comment type="caution">
    <text evidence="4">The sequence shown here is derived from an EMBL/GenBank/DDBJ whole genome shotgun (WGS) entry which is preliminary data.</text>
</comment>
<proteinExistence type="predicted"/>
<dbReference type="EMBL" id="CAMGYJ010000002">
    <property type="protein sequence ID" value="CAI0380349.1"/>
    <property type="molecule type" value="Genomic_DNA"/>
</dbReference>
<evidence type="ECO:0000313" key="4">
    <source>
        <dbReference type="EMBL" id="CAI0380349.1"/>
    </source>
</evidence>
<reference evidence="4" key="1">
    <citation type="submission" date="2022-08" db="EMBL/GenBank/DDBJ databases">
        <authorList>
            <person name="Gutierrez-Valencia J."/>
        </authorList>
    </citation>
    <scope>NUCLEOTIDE SEQUENCE</scope>
</reference>
<accession>A0AAV0H779</accession>
<dbReference type="InterPro" id="IPR001878">
    <property type="entry name" value="Znf_CCHC"/>
</dbReference>
<feature type="domain" description="CCHC-type" evidence="3">
    <location>
        <begin position="189"/>
        <end position="203"/>
    </location>
</feature>
<dbReference type="Gene3D" id="4.10.60.10">
    <property type="entry name" value="Zinc finger, CCHC-type"/>
    <property type="match status" value="1"/>
</dbReference>
<evidence type="ECO:0000256" key="2">
    <source>
        <dbReference type="SAM" id="MobiDB-lite"/>
    </source>
</evidence>
<dbReference type="GO" id="GO:0003676">
    <property type="term" value="F:nucleic acid binding"/>
    <property type="evidence" value="ECO:0007669"/>
    <property type="project" value="InterPro"/>
</dbReference>
<name>A0AAV0H779_9ROSI</name>
<feature type="region of interest" description="Disordered" evidence="2">
    <location>
        <begin position="57"/>
        <end position="128"/>
    </location>
</feature>
<evidence type="ECO:0000313" key="5">
    <source>
        <dbReference type="Proteomes" id="UP001154282"/>
    </source>
</evidence>
<keyword evidence="1" id="KW-0479">Metal-binding</keyword>
<dbReference type="Proteomes" id="UP001154282">
    <property type="component" value="Unassembled WGS sequence"/>
</dbReference>
<keyword evidence="1" id="KW-0863">Zinc-finger</keyword>
<feature type="compositionally biased region" description="Acidic residues" evidence="2">
    <location>
        <begin position="57"/>
        <end position="66"/>
    </location>
</feature>
<feature type="compositionally biased region" description="Acidic residues" evidence="2">
    <location>
        <begin position="77"/>
        <end position="97"/>
    </location>
</feature>
<protein>
    <recommendedName>
        <fullName evidence="3">CCHC-type domain-containing protein</fullName>
    </recommendedName>
</protein>
<sequence>PEKRERRPRSCIPRPGLLAKETSERWRGDDGAVKETTDLAGTRDVSVFVEAVEVEDGLVGDNEEPDLFQGLPKETEDIGDEVEQPGGVEDDYLDVEEGSAASSDEAARETNPRIKKAMPGRPKKKRRNEAAELEARVNKNGWGHSIGCEGMVMHCSKCRGTRHNARKCPNSPFVPSEPVMETSKRAIHCGSCKQAGHNARKCPLNMGIQFTRVENVGVRSSAEVFDTQPIEIDATQRPTTQPE</sequence>
<dbReference type="SMART" id="SM00343">
    <property type="entry name" value="ZnF_C2HC"/>
    <property type="match status" value="2"/>
</dbReference>
<dbReference type="GO" id="GO:0008270">
    <property type="term" value="F:zinc ion binding"/>
    <property type="evidence" value="ECO:0007669"/>
    <property type="project" value="UniProtKB-KW"/>
</dbReference>
<keyword evidence="1" id="KW-0862">Zinc</keyword>
<organism evidence="4 5">
    <name type="scientific">Linum tenue</name>
    <dbReference type="NCBI Taxonomy" id="586396"/>
    <lineage>
        <taxon>Eukaryota</taxon>
        <taxon>Viridiplantae</taxon>
        <taxon>Streptophyta</taxon>
        <taxon>Embryophyta</taxon>
        <taxon>Tracheophyta</taxon>
        <taxon>Spermatophyta</taxon>
        <taxon>Magnoliopsida</taxon>
        <taxon>eudicotyledons</taxon>
        <taxon>Gunneridae</taxon>
        <taxon>Pentapetalae</taxon>
        <taxon>rosids</taxon>
        <taxon>fabids</taxon>
        <taxon>Malpighiales</taxon>
        <taxon>Linaceae</taxon>
        <taxon>Linum</taxon>
    </lineage>
</organism>
<evidence type="ECO:0000259" key="3">
    <source>
        <dbReference type="PROSITE" id="PS50158"/>
    </source>
</evidence>
<gene>
    <name evidence="4" type="ORF">LITE_LOCUS2624</name>
</gene>
<feature type="compositionally biased region" description="Basic residues" evidence="2">
    <location>
        <begin position="113"/>
        <end position="127"/>
    </location>
</feature>
<keyword evidence="5" id="KW-1185">Reference proteome</keyword>
<dbReference type="PROSITE" id="PS50158">
    <property type="entry name" value="ZF_CCHC"/>
    <property type="match status" value="1"/>
</dbReference>